<evidence type="ECO:0000256" key="4">
    <source>
        <dbReference type="ARBA" id="ARBA00010617"/>
    </source>
</evidence>
<dbReference type="SUPFAM" id="SSF48264">
    <property type="entry name" value="Cytochrome P450"/>
    <property type="match status" value="1"/>
</dbReference>
<comment type="cofactor">
    <cofactor evidence="1 13">
        <name>heme</name>
        <dbReference type="ChEBI" id="CHEBI:30413"/>
    </cofactor>
</comment>
<evidence type="ECO:0000256" key="13">
    <source>
        <dbReference type="PIRSR" id="PIRSR602401-1"/>
    </source>
</evidence>
<keyword evidence="7" id="KW-0256">Endoplasmic reticulum</keyword>
<evidence type="ECO:0000256" key="9">
    <source>
        <dbReference type="ARBA" id="ARBA00023002"/>
    </source>
</evidence>
<dbReference type="PROSITE" id="PS00086">
    <property type="entry name" value="CYTOCHROME_P450"/>
    <property type="match status" value="1"/>
</dbReference>
<keyword evidence="12" id="KW-0472">Membrane</keyword>
<feature type="binding site" description="axial binding residue" evidence="13">
    <location>
        <position position="231"/>
    </location>
    <ligand>
        <name>heme</name>
        <dbReference type="ChEBI" id="CHEBI:30413"/>
    </ligand>
    <ligandPart>
        <name>Fe</name>
        <dbReference type="ChEBI" id="CHEBI:18248"/>
    </ligandPart>
</feature>
<name>A0A9J6FAQ9_HAELO</name>
<evidence type="ECO:0000256" key="5">
    <source>
        <dbReference type="ARBA" id="ARBA00022617"/>
    </source>
</evidence>
<dbReference type="PRINTS" id="PR00385">
    <property type="entry name" value="P450"/>
</dbReference>
<comment type="similarity">
    <text evidence="4 14">Belongs to the cytochrome P450 family.</text>
</comment>
<sequence>MIASAVAIPILRKVYALIFPLLSYGRLFRQITANLHMLITIRRAEKNKRLAVDMLQLMLDAEKEVAKPDCSKVGITDRHLVANCFVFLAGGFETTATTLAFVLYELARHPEEQDNLFQELARQSSWGSGPLSYDELQKLKRLDAVIMECLRLYPPIVLFTARVCSCDAELPGYSLPAGAHVVLPTWHIHHNPDIWAEPHAFNPGRFMPGHEDEERRHPASYVPFGLGPRECIGRRFAMLELKTVLAKLVANYVFSTCDKTKNPVKLTVPMVTVNPAEHIQLRITRRNS</sequence>
<organism evidence="15 16">
    <name type="scientific">Haemaphysalis longicornis</name>
    <name type="common">Bush tick</name>
    <dbReference type="NCBI Taxonomy" id="44386"/>
    <lineage>
        <taxon>Eukaryota</taxon>
        <taxon>Metazoa</taxon>
        <taxon>Ecdysozoa</taxon>
        <taxon>Arthropoda</taxon>
        <taxon>Chelicerata</taxon>
        <taxon>Arachnida</taxon>
        <taxon>Acari</taxon>
        <taxon>Parasitiformes</taxon>
        <taxon>Ixodida</taxon>
        <taxon>Ixodoidea</taxon>
        <taxon>Ixodidae</taxon>
        <taxon>Haemaphysalinae</taxon>
        <taxon>Haemaphysalis</taxon>
    </lineage>
</organism>
<keyword evidence="5 13" id="KW-0349">Heme</keyword>
<keyword evidence="16" id="KW-1185">Reference proteome</keyword>
<evidence type="ECO:0000256" key="2">
    <source>
        <dbReference type="ARBA" id="ARBA00004174"/>
    </source>
</evidence>
<dbReference type="AlphaFoldDB" id="A0A9J6FAQ9"/>
<dbReference type="GO" id="GO:0005789">
    <property type="term" value="C:endoplasmic reticulum membrane"/>
    <property type="evidence" value="ECO:0007669"/>
    <property type="project" value="UniProtKB-SubCell"/>
</dbReference>
<dbReference type="Gene3D" id="1.10.630.10">
    <property type="entry name" value="Cytochrome P450"/>
    <property type="match status" value="1"/>
</dbReference>
<evidence type="ECO:0000256" key="12">
    <source>
        <dbReference type="ARBA" id="ARBA00023136"/>
    </source>
</evidence>
<proteinExistence type="inferred from homology"/>
<dbReference type="InterPro" id="IPR036396">
    <property type="entry name" value="Cyt_P450_sf"/>
</dbReference>
<dbReference type="OMA" id="HIQLRIT"/>
<dbReference type="Pfam" id="PF00067">
    <property type="entry name" value="p450"/>
    <property type="match status" value="1"/>
</dbReference>
<keyword evidence="11 14" id="KW-0503">Monooxygenase</keyword>
<evidence type="ECO:0008006" key="17">
    <source>
        <dbReference type="Google" id="ProtNLM"/>
    </source>
</evidence>
<dbReference type="InterPro" id="IPR002401">
    <property type="entry name" value="Cyt_P450_E_grp-I"/>
</dbReference>
<dbReference type="InterPro" id="IPR050476">
    <property type="entry name" value="Insect_CytP450_Detox"/>
</dbReference>
<evidence type="ECO:0000256" key="14">
    <source>
        <dbReference type="RuleBase" id="RU000461"/>
    </source>
</evidence>
<evidence type="ECO:0000256" key="8">
    <source>
        <dbReference type="ARBA" id="ARBA00022848"/>
    </source>
</evidence>
<dbReference type="GO" id="GO:0005506">
    <property type="term" value="F:iron ion binding"/>
    <property type="evidence" value="ECO:0007669"/>
    <property type="project" value="InterPro"/>
</dbReference>
<dbReference type="InterPro" id="IPR017972">
    <property type="entry name" value="Cyt_P450_CS"/>
</dbReference>
<reference evidence="15 16" key="1">
    <citation type="journal article" date="2020" name="Cell">
        <title>Large-Scale Comparative Analyses of Tick Genomes Elucidate Their Genetic Diversity and Vector Capacities.</title>
        <authorList>
            <consortium name="Tick Genome and Microbiome Consortium (TIGMIC)"/>
            <person name="Jia N."/>
            <person name="Wang J."/>
            <person name="Shi W."/>
            <person name="Du L."/>
            <person name="Sun Y."/>
            <person name="Zhan W."/>
            <person name="Jiang J.F."/>
            <person name="Wang Q."/>
            <person name="Zhang B."/>
            <person name="Ji P."/>
            <person name="Bell-Sakyi L."/>
            <person name="Cui X.M."/>
            <person name="Yuan T.T."/>
            <person name="Jiang B.G."/>
            <person name="Yang W.F."/>
            <person name="Lam T.T."/>
            <person name="Chang Q.C."/>
            <person name="Ding S.J."/>
            <person name="Wang X.J."/>
            <person name="Zhu J.G."/>
            <person name="Ruan X.D."/>
            <person name="Zhao L."/>
            <person name="Wei J.T."/>
            <person name="Ye R.Z."/>
            <person name="Que T.C."/>
            <person name="Du C.H."/>
            <person name="Zhou Y.H."/>
            <person name="Cheng J.X."/>
            <person name="Dai P.F."/>
            <person name="Guo W.B."/>
            <person name="Han X.H."/>
            <person name="Huang E.J."/>
            <person name="Li L.F."/>
            <person name="Wei W."/>
            <person name="Gao Y.C."/>
            <person name="Liu J.Z."/>
            <person name="Shao H.Z."/>
            <person name="Wang X."/>
            <person name="Wang C.C."/>
            <person name="Yang T.C."/>
            <person name="Huo Q.B."/>
            <person name="Li W."/>
            <person name="Chen H.Y."/>
            <person name="Chen S.E."/>
            <person name="Zhou L.G."/>
            <person name="Ni X.B."/>
            <person name="Tian J.H."/>
            <person name="Sheng Y."/>
            <person name="Liu T."/>
            <person name="Pan Y.S."/>
            <person name="Xia L.Y."/>
            <person name="Li J."/>
            <person name="Zhao F."/>
            <person name="Cao W.C."/>
        </authorList>
    </citation>
    <scope>NUCLEOTIDE SEQUENCE [LARGE SCALE GENOMIC DNA]</scope>
    <source>
        <strain evidence="15">HaeL-2018</strain>
    </source>
</reference>
<evidence type="ECO:0000256" key="3">
    <source>
        <dbReference type="ARBA" id="ARBA00004406"/>
    </source>
</evidence>
<keyword evidence="10 13" id="KW-0408">Iron</keyword>
<comment type="caution">
    <text evidence="15">The sequence shown here is derived from an EMBL/GenBank/DDBJ whole genome shotgun (WGS) entry which is preliminary data.</text>
</comment>
<evidence type="ECO:0000256" key="6">
    <source>
        <dbReference type="ARBA" id="ARBA00022723"/>
    </source>
</evidence>
<evidence type="ECO:0000256" key="10">
    <source>
        <dbReference type="ARBA" id="ARBA00023004"/>
    </source>
</evidence>
<comment type="subcellular location">
    <subcellularLocation>
        <location evidence="3">Endoplasmic reticulum membrane</location>
        <topology evidence="3">Peripheral membrane protein</topology>
    </subcellularLocation>
    <subcellularLocation>
        <location evidence="2">Microsome membrane</location>
        <topology evidence="2">Peripheral membrane protein</topology>
    </subcellularLocation>
</comment>
<dbReference type="PANTHER" id="PTHR24292:SF102">
    <property type="entry name" value="CYTOCHROME P450 FAMILY-RELATED"/>
    <property type="match status" value="1"/>
</dbReference>
<protein>
    <recommendedName>
        <fullName evidence="17">Cytochrome P450</fullName>
    </recommendedName>
</protein>
<dbReference type="Proteomes" id="UP000821853">
    <property type="component" value="Chromosome 1"/>
</dbReference>
<gene>
    <name evidence="15" type="ORF">HPB48_020693</name>
</gene>
<dbReference type="PANTHER" id="PTHR24292">
    <property type="entry name" value="CYTOCHROME P450"/>
    <property type="match status" value="1"/>
</dbReference>
<dbReference type="EMBL" id="JABSTR010000001">
    <property type="protein sequence ID" value="KAH9359608.1"/>
    <property type="molecule type" value="Genomic_DNA"/>
</dbReference>
<accession>A0A9J6FAQ9</accession>
<evidence type="ECO:0000256" key="11">
    <source>
        <dbReference type="ARBA" id="ARBA00023033"/>
    </source>
</evidence>
<keyword evidence="6 13" id="KW-0479">Metal-binding</keyword>
<evidence type="ECO:0000256" key="7">
    <source>
        <dbReference type="ARBA" id="ARBA00022824"/>
    </source>
</evidence>
<dbReference type="InterPro" id="IPR001128">
    <property type="entry name" value="Cyt_P450"/>
</dbReference>
<dbReference type="OrthoDB" id="6501435at2759"/>
<keyword evidence="9 14" id="KW-0560">Oxidoreductase</keyword>
<dbReference type="GO" id="GO:0004497">
    <property type="term" value="F:monooxygenase activity"/>
    <property type="evidence" value="ECO:0007669"/>
    <property type="project" value="UniProtKB-KW"/>
</dbReference>
<keyword evidence="8" id="KW-0492">Microsome</keyword>
<dbReference type="GO" id="GO:0020037">
    <property type="term" value="F:heme binding"/>
    <property type="evidence" value="ECO:0007669"/>
    <property type="project" value="InterPro"/>
</dbReference>
<dbReference type="PRINTS" id="PR00463">
    <property type="entry name" value="EP450I"/>
</dbReference>
<evidence type="ECO:0000313" key="15">
    <source>
        <dbReference type="EMBL" id="KAH9359608.1"/>
    </source>
</evidence>
<dbReference type="GO" id="GO:0016705">
    <property type="term" value="F:oxidoreductase activity, acting on paired donors, with incorporation or reduction of molecular oxygen"/>
    <property type="evidence" value="ECO:0007669"/>
    <property type="project" value="InterPro"/>
</dbReference>
<evidence type="ECO:0000313" key="16">
    <source>
        <dbReference type="Proteomes" id="UP000821853"/>
    </source>
</evidence>
<evidence type="ECO:0000256" key="1">
    <source>
        <dbReference type="ARBA" id="ARBA00001971"/>
    </source>
</evidence>
<dbReference type="VEuPathDB" id="VectorBase:HLOH_064115"/>